<dbReference type="OrthoDB" id="10547132at2759"/>
<reference evidence="2 3" key="1">
    <citation type="submission" date="2016-07" db="EMBL/GenBank/DDBJ databases">
        <title>Pervasive Adenine N6-methylation of Active Genes in Fungi.</title>
        <authorList>
            <consortium name="DOE Joint Genome Institute"/>
            <person name="Mondo S.J."/>
            <person name="Dannebaum R.O."/>
            <person name="Kuo R.C."/>
            <person name="Labutti K."/>
            <person name="Haridas S."/>
            <person name="Kuo A."/>
            <person name="Salamov A."/>
            <person name="Ahrendt S.R."/>
            <person name="Lipzen A."/>
            <person name="Sullivan W."/>
            <person name="Andreopoulos W.B."/>
            <person name="Clum A."/>
            <person name="Lindquist E."/>
            <person name="Daum C."/>
            <person name="Ramamoorthy G.K."/>
            <person name="Gryganskyi A."/>
            <person name="Culley D."/>
            <person name="Magnuson J.K."/>
            <person name="James T.Y."/>
            <person name="O'Malley M.A."/>
            <person name="Stajich J.E."/>
            <person name="Spatafora J.W."/>
            <person name="Visel A."/>
            <person name="Grigoriev I.V."/>
        </authorList>
    </citation>
    <scope>NUCLEOTIDE SEQUENCE [LARGE SCALE GENOMIC DNA]</scope>
    <source>
        <strain evidence="2 3">JEL800</strain>
    </source>
</reference>
<protein>
    <submittedName>
        <fullName evidence="2">Uncharacterized protein</fullName>
    </submittedName>
</protein>
<dbReference type="EMBL" id="MCGO01000157">
    <property type="protein sequence ID" value="ORY23643.1"/>
    <property type="molecule type" value="Genomic_DNA"/>
</dbReference>
<feature type="region of interest" description="Disordered" evidence="1">
    <location>
        <begin position="1"/>
        <end position="49"/>
    </location>
</feature>
<sequence>MSEPPIRGTKRQIPSTPNKSSATPATKKAATEQTKINSMPTPSPPQIPRSASIRTFETMKWDHRLESTVIATLPEHCQERCFLLRNHLGSTSTGLNIYKLRSSSFDQFGIFNKSIGTERANKVLFRSQFEVHHYNGFFCPSEMDSSRTTLRVLPVSFITESEERKDLAKWVHLIAPLANSNFIPTRLGTDALQLSSFNNVPIYNATDAPIEDGSYPNLDLRSVTRKLKEGDCIDVTFHIRNYYLREGRAKNGTPGATQLYPNFTFSPVTIHLFATRDPEEVIPDMPLSVPAASTELSETRARQFTEDESNLLDSFE</sequence>
<dbReference type="Proteomes" id="UP000193642">
    <property type="component" value="Unassembled WGS sequence"/>
</dbReference>
<organism evidence="2 3">
    <name type="scientific">Rhizoclosmatium globosum</name>
    <dbReference type="NCBI Taxonomy" id="329046"/>
    <lineage>
        <taxon>Eukaryota</taxon>
        <taxon>Fungi</taxon>
        <taxon>Fungi incertae sedis</taxon>
        <taxon>Chytridiomycota</taxon>
        <taxon>Chytridiomycota incertae sedis</taxon>
        <taxon>Chytridiomycetes</taxon>
        <taxon>Chytridiales</taxon>
        <taxon>Chytriomycetaceae</taxon>
        <taxon>Rhizoclosmatium</taxon>
    </lineage>
</organism>
<name>A0A1Y2AM35_9FUNG</name>
<feature type="compositionally biased region" description="Low complexity" evidence="1">
    <location>
        <begin position="19"/>
        <end position="35"/>
    </location>
</feature>
<gene>
    <name evidence="2" type="ORF">BCR33DRAFT_860719</name>
</gene>
<evidence type="ECO:0000313" key="2">
    <source>
        <dbReference type="EMBL" id="ORY23643.1"/>
    </source>
</evidence>
<proteinExistence type="predicted"/>
<accession>A0A1Y2AM35</accession>
<evidence type="ECO:0000313" key="3">
    <source>
        <dbReference type="Proteomes" id="UP000193642"/>
    </source>
</evidence>
<dbReference type="AlphaFoldDB" id="A0A1Y2AM35"/>
<keyword evidence="3" id="KW-1185">Reference proteome</keyword>
<evidence type="ECO:0000256" key="1">
    <source>
        <dbReference type="SAM" id="MobiDB-lite"/>
    </source>
</evidence>
<comment type="caution">
    <text evidence="2">The sequence shown here is derived from an EMBL/GenBank/DDBJ whole genome shotgun (WGS) entry which is preliminary data.</text>
</comment>